<dbReference type="GeneID" id="27316016"/>
<evidence type="ECO:0000313" key="1">
    <source>
        <dbReference type="EMBL" id="KIW00330.1"/>
    </source>
</evidence>
<dbReference type="EMBL" id="KN847564">
    <property type="protein sequence ID" value="KIW00330.1"/>
    <property type="molecule type" value="Genomic_DNA"/>
</dbReference>
<dbReference type="HOGENOM" id="CLU_984185_0_0_1"/>
<gene>
    <name evidence="1" type="ORF">PV09_08043</name>
</gene>
<sequence length="283" mass="32511">MSSAIYVEFEGGRRISHKDIGNDLTNAEIHDVFLEAKKFFEILMSEVQKRSLKIVDRWETILQENSERLHLMEDLSARDLKNIQFAYDVAIKSKKEQNSQNVQYKLFLDVVKRFCDHGVRLLCIISFTQSMIYKLRDNERKELHKFIRDKTKTYSSLVLDSLATKHEVSKIFGEQATSTMITLPTQFVNPHVPVWVPAIENYILLPPGNYATFAVAPYDAITLPSQLLDEGIQNSQHFLEERARKSRYTSCVFIALPEKDGDCVVIARLSYSAGFALTFNGFT</sequence>
<keyword evidence="2" id="KW-1185">Reference proteome</keyword>
<name>A0A0D2A1X4_9PEZI</name>
<organism evidence="1 2">
    <name type="scientific">Verruconis gallopava</name>
    <dbReference type="NCBI Taxonomy" id="253628"/>
    <lineage>
        <taxon>Eukaryota</taxon>
        <taxon>Fungi</taxon>
        <taxon>Dikarya</taxon>
        <taxon>Ascomycota</taxon>
        <taxon>Pezizomycotina</taxon>
        <taxon>Dothideomycetes</taxon>
        <taxon>Pleosporomycetidae</taxon>
        <taxon>Venturiales</taxon>
        <taxon>Sympoventuriaceae</taxon>
        <taxon>Verruconis</taxon>
    </lineage>
</organism>
<protein>
    <submittedName>
        <fullName evidence="1">Uncharacterized protein</fullName>
    </submittedName>
</protein>
<dbReference type="AlphaFoldDB" id="A0A0D2A1X4"/>
<dbReference type="Proteomes" id="UP000053259">
    <property type="component" value="Unassembled WGS sequence"/>
</dbReference>
<dbReference type="InParanoid" id="A0A0D2A1X4"/>
<evidence type="ECO:0000313" key="2">
    <source>
        <dbReference type="Proteomes" id="UP000053259"/>
    </source>
</evidence>
<dbReference type="VEuPathDB" id="FungiDB:PV09_08043"/>
<dbReference type="RefSeq" id="XP_016210199.1">
    <property type="nucleotide sequence ID" value="XM_016361893.1"/>
</dbReference>
<proteinExistence type="predicted"/>
<reference evidence="1 2" key="1">
    <citation type="submission" date="2015-01" db="EMBL/GenBank/DDBJ databases">
        <title>The Genome Sequence of Ochroconis gallopava CBS43764.</title>
        <authorList>
            <consortium name="The Broad Institute Genomics Platform"/>
            <person name="Cuomo C."/>
            <person name="de Hoog S."/>
            <person name="Gorbushina A."/>
            <person name="Stielow B."/>
            <person name="Teixiera M."/>
            <person name="Abouelleil A."/>
            <person name="Chapman S.B."/>
            <person name="Priest M."/>
            <person name="Young S.K."/>
            <person name="Wortman J."/>
            <person name="Nusbaum C."/>
            <person name="Birren B."/>
        </authorList>
    </citation>
    <scope>NUCLEOTIDE SEQUENCE [LARGE SCALE GENOMIC DNA]</scope>
    <source>
        <strain evidence="1 2">CBS 43764</strain>
    </source>
</reference>
<accession>A0A0D2A1X4</accession>